<dbReference type="GeneID" id="14914846"/>
<evidence type="ECO:0000256" key="1">
    <source>
        <dbReference type="SAM" id="SignalP"/>
    </source>
</evidence>
<dbReference type="EMBL" id="KB008060">
    <property type="protein sequence ID" value="ELR14271.1"/>
    <property type="molecule type" value="Genomic_DNA"/>
</dbReference>
<dbReference type="VEuPathDB" id="AmoebaDB:ACA1_105920"/>
<dbReference type="RefSeq" id="XP_004336284.1">
    <property type="nucleotide sequence ID" value="XM_004336236.1"/>
</dbReference>
<keyword evidence="3" id="KW-1185">Reference proteome</keyword>
<reference evidence="2 3" key="1">
    <citation type="journal article" date="2013" name="Genome Biol.">
        <title>Genome of Acanthamoeba castellanii highlights extensive lateral gene transfer and early evolution of tyrosine kinase signaling.</title>
        <authorList>
            <person name="Clarke M."/>
            <person name="Lohan A.J."/>
            <person name="Liu B."/>
            <person name="Lagkouvardos I."/>
            <person name="Roy S."/>
            <person name="Zafar N."/>
            <person name="Bertelli C."/>
            <person name="Schilde C."/>
            <person name="Kianianmomeni A."/>
            <person name="Burglin T.R."/>
            <person name="Frech C."/>
            <person name="Turcotte B."/>
            <person name="Kopec K.O."/>
            <person name="Synnott J.M."/>
            <person name="Choo C."/>
            <person name="Paponov I."/>
            <person name="Finkler A."/>
            <person name="Soon Heng Tan C."/>
            <person name="Hutchins A.P."/>
            <person name="Weinmeier T."/>
            <person name="Rattei T."/>
            <person name="Chu J.S."/>
            <person name="Gimenez G."/>
            <person name="Irimia M."/>
            <person name="Rigden D.J."/>
            <person name="Fitzpatrick D.A."/>
            <person name="Lorenzo-Morales J."/>
            <person name="Bateman A."/>
            <person name="Chiu C.H."/>
            <person name="Tang P."/>
            <person name="Hegemann P."/>
            <person name="Fromm H."/>
            <person name="Raoult D."/>
            <person name="Greub G."/>
            <person name="Miranda-Saavedra D."/>
            <person name="Chen N."/>
            <person name="Nash P."/>
            <person name="Ginger M.L."/>
            <person name="Horn M."/>
            <person name="Schaap P."/>
            <person name="Caler L."/>
            <person name="Loftus B."/>
        </authorList>
    </citation>
    <scope>NUCLEOTIDE SEQUENCE [LARGE SCALE GENOMIC DNA]</scope>
    <source>
        <strain evidence="2 3">Neff</strain>
    </source>
</reference>
<gene>
    <name evidence="2" type="ORF">ACA1_105920</name>
</gene>
<dbReference type="AlphaFoldDB" id="L8GQ65"/>
<accession>L8GQ65</accession>
<proteinExistence type="predicted"/>
<keyword evidence="1" id="KW-0732">Signal</keyword>
<feature type="signal peptide" evidence="1">
    <location>
        <begin position="1"/>
        <end position="28"/>
    </location>
</feature>
<organism evidence="2 3">
    <name type="scientific">Acanthamoeba castellanii (strain ATCC 30010 / Neff)</name>
    <dbReference type="NCBI Taxonomy" id="1257118"/>
    <lineage>
        <taxon>Eukaryota</taxon>
        <taxon>Amoebozoa</taxon>
        <taxon>Discosea</taxon>
        <taxon>Longamoebia</taxon>
        <taxon>Centramoebida</taxon>
        <taxon>Acanthamoebidae</taxon>
        <taxon>Acanthamoeba</taxon>
    </lineage>
</organism>
<feature type="chain" id="PRO_5003990511" evidence="1">
    <location>
        <begin position="29"/>
        <end position="311"/>
    </location>
</feature>
<evidence type="ECO:0000313" key="3">
    <source>
        <dbReference type="Proteomes" id="UP000011083"/>
    </source>
</evidence>
<protein>
    <submittedName>
        <fullName evidence="2">Uncharacterized protein</fullName>
    </submittedName>
</protein>
<name>L8GQ65_ACACF</name>
<dbReference type="KEGG" id="acan:ACA1_105920"/>
<evidence type="ECO:0000313" key="2">
    <source>
        <dbReference type="EMBL" id="ELR14271.1"/>
    </source>
</evidence>
<sequence length="311" mass="32266">MANLLRSPALLLLVALLSFIASSALVSGATLDVCPSPGACAYSSVTAALLAARGGDVVHVQKGNYANEATTNVIGAVISLSFVYPTNQWLTINGTLTLVGDLTLVVNAGTWPNNVILVPTGGQLVQKGNLNFVGGNARYAGSGITVQGVYKQTGNLKAVSTGATAFGAVVQLDQGTWLQDTGASVDMQLSLSNGVSFTNGGSWLQKGDINMKLDQSSNGVACLVKPNKVWVQQGRVSMTTSNFSVGISLNTGKWQGFGDINMNVLDSGSDSISCYNPTVDVVGRVLVQKNNACYTLLVPARCALKPTFCPA</sequence>
<dbReference type="Proteomes" id="UP000011083">
    <property type="component" value="Unassembled WGS sequence"/>
</dbReference>